<sequence>RFQYAPGIRGSDNDVRNQLIKKKKNSMQLQDKLGSLGLIILIDVTKSMDNAIEDMKKKIDEELATELLIRYPRLKGKVAYACIGYRDICDRVQFEVMGQESKWDQERSRQQHFKTDVKEVQSFLSGLKAQGGGDYPEDIAGALLEVSRLNFDAFRSHVLFHIFDDPGHGKEFNDYPEGHDKYMDYIRKKGLSRKDPAAEIEEAITKLKQECNVVKYHAMAVKREDNQVNPSQRRH</sequence>
<dbReference type="InterPro" id="IPR052969">
    <property type="entry name" value="Thr-specific_kinase-like"/>
</dbReference>
<feature type="non-terminal residue" evidence="1">
    <location>
        <position position="1"/>
    </location>
</feature>
<protein>
    <recommendedName>
        <fullName evidence="3">VWA domain-containing protein</fullName>
    </recommendedName>
</protein>
<keyword evidence="2" id="KW-1185">Reference proteome</keyword>
<evidence type="ECO:0008006" key="3">
    <source>
        <dbReference type="Google" id="ProtNLM"/>
    </source>
</evidence>
<accession>A0ABQ7H5H8</accession>
<gene>
    <name evidence="1" type="ORF">DUNSADRAFT_9069</name>
</gene>
<dbReference type="SUPFAM" id="SSF53300">
    <property type="entry name" value="vWA-like"/>
    <property type="match status" value="1"/>
</dbReference>
<reference evidence="1" key="1">
    <citation type="submission" date="2017-08" db="EMBL/GenBank/DDBJ databases">
        <authorList>
            <person name="Polle J.E."/>
            <person name="Barry K."/>
            <person name="Cushman J."/>
            <person name="Schmutz J."/>
            <person name="Tran D."/>
            <person name="Hathwaick L.T."/>
            <person name="Yim W.C."/>
            <person name="Jenkins J."/>
            <person name="Mckie-Krisberg Z.M."/>
            <person name="Prochnik S."/>
            <person name="Lindquist E."/>
            <person name="Dockter R.B."/>
            <person name="Adam C."/>
            <person name="Molina H."/>
            <person name="Bunkerborg J."/>
            <person name="Jin E."/>
            <person name="Buchheim M."/>
            <person name="Magnuson J."/>
        </authorList>
    </citation>
    <scope>NUCLEOTIDE SEQUENCE</scope>
    <source>
        <strain evidence="1">CCAP 19/18</strain>
    </source>
</reference>
<dbReference type="EMBL" id="MU069468">
    <property type="protein sequence ID" value="KAF5842110.1"/>
    <property type="molecule type" value="Genomic_DNA"/>
</dbReference>
<proteinExistence type="predicted"/>
<comment type="caution">
    <text evidence="1">The sequence shown here is derived from an EMBL/GenBank/DDBJ whole genome shotgun (WGS) entry which is preliminary data.</text>
</comment>
<dbReference type="InterPro" id="IPR036465">
    <property type="entry name" value="vWFA_dom_sf"/>
</dbReference>
<dbReference type="PANTHER" id="PTHR47763">
    <property type="entry name" value="ALPHA-PROTEIN KINASE VWKA"/>
    <property type="match status" value="1"/>
</dbReference>
<dbReference type="Gene3D" id="3.40.50.410">
    <property type="entry name" value="von Willebrand factor, type A domain"/>
    <property type="match status" value="1"/>
</dbReference>
<name>A0ABQ7H5H8_DUNSA</name>
<organism evidence="1 2">
    <name type="scientific">Dunaliella salina</name>
    <name type="common">Green alga</name>
    <name type="synonym">Protococcus salinus</name>
    <dbReference type="NCBI Taxonomy" id="3046"/>
    <lineage>
        <taxon>Eukaryota</taxon>
        <taxon>Viridiplantae</taxon>
        <taxon>Chlorophyta</taxon>
        <taxon>core chlorophytes</taxon>
        <taxon>Chlorophyceae</taxon>
        <taxon>CS clade</taxon>
        <taxon>Chlamydomonadales</taxon>
        <taxon>Dunaliellaceae</taxon>
        <taxon>Dunaliella</taxon>
    </lineage>
</organism>
<evidence type="ECO:0000313" key="1">
    <source>
        <dbReference type="EMBL" id="KAF5842110.1"/>
    </source>
</evidence>
<evidence type="ECO:0000313" key="2">
    <source>
        <dbReference type="Proteomes" id="UP000815325"/>
    </source>
</evidence>
<dbReference type="Proteomes" id="UP000815325">
    <property type="component" value="Unassembled WGS sequence"/>
</dbReference>